<dbReference type="OrthoDB" id="1011799at2"/>
<dbReference type="STRING" id="1640674.SAMN05216323_103033"/>
<dbReference type="AlphaFoldDB" id="A0A1G6LF92"/>
<dbReference type="Proteomes" id="UP000199452">
    <property type="component" value="Unassembled WGS sequence"/>
</dbReference>
<dbReference type="InterPro" id="IPR023393">
    <property type="entry name" value="START-like_dom_sf"/>
</dbReference>
<dbReference type="Gene3D" id="3.30.530.20">
    <property type="match status" value="1"/>
</dbReference>
<proteinExistence type="predicted"/>
<gene>
    <name evidence="1" type="ORF">SAMN05216323_103033</name>
</gene>
<evidence type="ECO:0000313" key="1">
    <source>
        <dbReference type="EMBL" id="SDC41256.1"/>
    </source>
</evidence>
<sequence length="134" mass="15224">MDTYESKVVTIVRNDQEIFDFISKFSNFTPFIPSDKVDSWTATEDTCRIKVKGIETGLKIIEREPFKTIKISGDGAPIDFSLWVQLKQVGEKDTKLKLTIKADLNFMMKALLKNKLTEGLDAMADHIAMVFNKS</sequence>
<dbReference type="EMBL" id="FMYP01000030">
    <property type="protein sequence ID" value="SDC41256.1"/>
    <property type="molecule type" value="Genomic_DNA"/>
</dbReference>
<name>A0A1G6LF92_9BACT</name>
<keyword evidence="2" id="KW-1185">Reference proteome</keyword>
<reference evidence="1 2" key="1">
    <citation type="submission" date="2016-09" db="EMBL/GenBank/DDBJ databases">
        <authorList>
            <person name="Capua I."/>
            <person name="De Benedictis P."/>
            <person name="Joannis T."/>
            <person name="Lombin L.H."/>
            <person name="Cattoli G."/>
        </authorList>
    </citation>
    <scope>NUCLEOTIDE SEQUENCE [LARGE SCALE GENOMIC DNA]</scope>
    <source>
        <strain evidence="1 2">A7P-90m</strain>
    </source>
</reference>
<protein>
    <submittedName>
        <fullName evidence="1">Carbon monoxide dehydrogenase subunit G</fullName>
    </submittedName>
</protein>
<organism evidence="1 2">
    <name type="scientific">Williamwhitmania taraxaci</name>
    <dbReference type="NCBI Taxonomy" id="1640674"/>
    <lineage>
        <taxon>Bacteria</taxon>
        <taxon>Pseudomonadati</taxon>
        <taxon>Bacteroidota</taxon>
        <taxon>Bacteroidia</taxon>
        <taxon>Bacteroidales</taxon>
        <taxon>Williamwhitmaniaceae</taxon>
        <taxon>Williamwhitmania</taxon>
    </lineage>
</organism>
<evidence type="ECO:0000313" key="2">
    <source>
        <dbReference type="Proteomes" id="UP000199452"/>
    </source>
</evidence>
<dbReference type="RefSeq" id="WP_092438221.1">
    <property type="nucleotide sequence ID" value="NZ_FMYP01000030.1"/>
</dbReference>
<dbReference type="SUPFAM" id="SSF55961">
    <property type="entry name" value="Bet v1-like"/>
    <property type="match status" value="1"/>
</dbReference>
<accession>A0A1G6LF92</accession>